<feature type="signal peptide" evidence="1">
    <location>
        <begin position="1"/>
        <end position="26"/>
    </location>
</feature>
<reference evidence="3" key="1">
    <citation type="submission" date="2011-06" db="EMBL/GenBank/DDBJ databases">
        <authorList>
            <consortium name="US DOE Joint Genome Institute (JGI-PGF)"/>
            <person name="Lucas S."/>
            <person name="Han J."/>
            <person name="Lapidus A."/>
            <person name="Cheng J.-F."/>
            <person name="Goodwin L."/>
            <person name="Pitluck S."/>
            <person name="Peters L."/>
            <person name="Land M.L."/>
            <person name="Hauser L."/>
            <person name="Vogl K."/>
            <person name="Liu Z."/>
            <person name="Overmann J."/>
            <person name="Frigaard N.-U."/>
            <person name="Bryant D.A."/>
            <person name="Woyke T.J."/>
        </authorList>
    </citation>
    <scope>NUCLEOTIDE SEQUENCE [LARGE SCALE GENOMIC DNA]</scope>
    <source>
        <strain evidence="3">970</strain>
    </source>
</reference>
<organism evidence="2 3">
    <name type="scientific">Thiorhodovibrio frisius</name>
    <dbReference type="NCBI Taxonomy" id="631362"/>
    <lineage>
        <taxon>Bacteria</taxon>
        <taxon>Pseudomonadati</taxon>
        <taxon>Pseudomonadota</taxon>
        <taxon>Gammaproteobacteria</taxon>
        <taxon>Chromatiales</taxon>
        <taxon>Chromatiaceae</taxon>
        <taxon>Thiorhodovibrio</taxon>
    </lineage>
</organism>
<dbReference type="STRING" id="631362.Thi970DRAFT_00725"/>
<keyword evidence="1" id="KW-0732">Signal</keyword>
<dbReference type="HOGENOM" id="CLU_657107_0_0_6"/>
<protein>
    <submittedName>
        <fullName evidence="2">Uncharacterized protein</fullName>
    </submittedName>
</protein>
<evidence type="ECO:0000313" key="2">
    <source>
        <dbReference type="EMBL" id="EIC23074.1"/>
    </source>
</evidence>
<evidence type="ECO:0000256" key="1">
    <source>
        <dbReference type="SAM" id="SignalP"/>
    </source>
</evidence>
<reference evidence="2 3" key="2">
    <citation type="submission" date="2011-11" db="EMBL/GenBank/DDBJ databases">
        <authorList>
            <consortium name="US DOE Joint Genome Institute"/>
            <person name="Lucas S."/>
            <person name="Han J."/>
            <person name="Lapidus A."/>
            <person name="Cheng J.-F."/>
            <person name="Goodwin L."/>
            <person name="Pitluck S."/>
            <person name="Peters L."/>
            <person name="Ovchinnikova G."/>
            <person name="Zhang X."/>
            <person name="Detter J.C."/>
            <person name="Han C."/>
            <person name="Tapia R."/>
            <person name="Land M."/>
            <person name="Hauser L."/>
            <person name="Kyrpides N."/>
            <person name="Ivanova N."/>
            <person name="Pagani I."/>
            <person name="Vogl K."/>
            <person name="Liu Z."/>
            <person name="Overmann J."/>
            <person name="Frigaard N.-U."/>
            <person name="Bryant D."/>
            <person name="Woyke T."/>
        </authorList>
    </citation>
    <scope>NUCLEOTIDE SEQUENCE [LARGE SCALE GENOMIC DNA]</scope>
    <source>
        <strain evidence="2 3">970</strain>
    </source>
</reference>
<dbReference type="EMBL" id="JH603168">
    <property type="protein sequence ID" value="EIC23074.1"/>
    <property type="molecule type" value="Genomic_DNA"/>
</dbReference>
<name>H8YX98_9GAMM</name>
<feature type="chain" id="PRO_5003617182" evidence="1">
    <location>
        <begin position="27"/>
        <end position="418"/>
    </location>
</feature>
<accession>H8YX98</accession>
<sequence length="418" mass="46943">MQIGNRFLFQLVLALIGLIFSTYSFAAANFEIKSSNNAEATEQSTVDIVSDGLGLTQEKALNNAITNAIQQVVGQFVQAETILANDGIIKDEVVEYSAGYLERYNIIKQYQDEDGLYHVKIMGAVQQTRLLEKLNDLNIATHDVDGRSLATKAQTLQDTTEQAASVLASVLSKYPQAAFEIQIDNVDVPEKPNAEGKATLLIDATIGFDEQFLKHLDNALNQVSLKAQDAVQFDRFLAMHEKYEQGIATWCLTDYPSFRIPKSPHENHLSIVDRCYVLPDSVFFKALEKADMAKKDDYSKMLVYFDNSQAAKGWTNRYGNPGESVLIEVLDKDEKVIFRHITVLSQPGQGSLLWGPMDYLWKDLGWAYAKDSSWEAGRSQWKLLFFANSKTSIQIPFELDSTELSNVSSVKMSVRDFR</sequence>
<dbReference type="OrthoDB" id="5445422at2"/>
<dbReference type="Proteomes" id="UP000002964">
    <property type="component" value="Unassembled WGS sequence"/>
</dbReference>
<dbReference type="AlphaFoldDB" id="H8YX98"/>
<dbReference type="RefSeq" id="WP_009147159.1">
    <property type="nucleotide sequence ID" value="NZ_CP121471.1"/>
</dbReference>
<gene>
    <name evidence="2" type="ORF">Thi970DRAFT_00725</name>
</gene>
<proteinExistence type="predicted"/>
<evidence type="ECO:0000313" key="3">
    <source>
        <dbReference type="Proteomes" id="UP000002964"/>
    </source>
</evidence>
<keyword evidence="3" id="KW-1185">Reference proteome</keyword>